<dbReference type="EMBL" id="QGDH01000471">
    <property type="protein sequence ID" value="RAQ99827.1"/>
    <property type="molecule type" value="Genomic_DNA"/>
</dbReference>
<dbReference type="STRING" id="183478.A0A364MS53"/>
<dbReference type="AlphaFoldDB" id="A0A364MS53"/>
<reference evidence="2" key="1">
    <citation type="submission" date="2018-05" db="EMBL/GenBank/DDBJ databases">
        <title>Draft genome sequence of Stemphylium lycopersici strain CIDEFI 213.</title>
        <authorList>
            <person name="Medina R."/>
            <person name="Franco M.E.E."/>
            <person name="Lucentini C.G."/>
            <person name="Saparrat M.C.N."/>
            <person name="Balatti P.A."/>
        </authorList>
    </citation>
    <scope>NUCLEOTIDE SEQUENCE [LARGE SCALE GENOMIC DNA]</scope>
    <source>
        <strain evidence="2">CIDEFI 213</strain>
    </source>
</reference>
<keyword evidence="2" id="KW-1185">Reference proteome</keyword>
<proteinExistence type="predicted"/>
<organism evidence="1 2">
    <name type="scientific">Stemphylium lycopersici</name>
    <name type="common">Tomato gray leaf spot disease fungus</name>
    <name type="synonym">Thyrospora lycopersici</name>
    <dbReference type="NCBI Taxonomy" id="183478"/>
    <lineage>
        <taxon>Eukaryota</taxon>
        <taxon>Fungi</taxon>
        <taxon>Dikarya</taxon>
        <taxon>Ascomycota</taxon>
        <taxon>Pezizomycotina</taxon>
        <taxon>Dothideomycetes</taxon>
        <taxon>Pleosporomycetidae</taxon>
        <taxon>Pleosporales</taxon>
        <taxon>Pleosporineae</taxon>
        <taxon>Pleosporaceae</taxon>
        <taxon>Stemphylium</taxon>
    </lineage>
</organism>
<accession>A0A364MS53</accession>
<dbReference type="Proteomes" id="UP000249619">
    <property type="component" value="Unassembled WGS sequence"/>
</dbReference>
<protein>
    <submittedName>
        <fullName evidence="1">Uncharacterized protein</fullName>
    </submittedName>
</protein>
<evidence type="ECO:0000313" key="2">
    <source>
        <dbReference type="Proteomes" id="UP000249619"/>
    </source>
</evidence>
<name>A0A364MS53_STELY</name>
<comment type="caution">
    <text evidence="1">The sequence shown here is derived from an EMBL/GenBank/DDBJ whole genome shotgun (WGS) entry which is preliminary data.</text>
</comment>
<evidence type="ECO:0000313" key="1">
    <source>
        <dbReference type="EMBL" id="RAQ99827.1"/>
    </source>
</evidence>
<sequence length="238" mass="26559">MALLLTQADTVESFFLYLAEKTSLKAPHALLLACVGTASSLKVHLRSVTRASCSNNEQMAQVERAMRILYCIEKSYALRWQMFPFFSKEFLLSLNPTNDPPLADNAPAISLELLHIRVQYAHICLQIAQLRKAVDETASTCLLGNITQLATALDGWHESTKANPILSSLGEDAIRRSRHQAFCHYNEALLHLGSICPPEQHSPVEPLYQELEVIRRRSIREVVTSCSAISGNNSLEDQ</sequence>
<gene>
    <name evidence="1" type="ORF">DDE83_009175</name>
</gene>